<dbReference type="AlphaFoldDB" id="A0A2P6U464"/>
<sequence>MLNSLDDRQNSLANDTTDWVIGAFSVTPARAGIVDFVRPYYYSSGAMLFAPGGKAPAGIDSWESISGKKIAALTGYYANHVLSNNFGADLVLAGNQAEAAQLVDSGAAVAYVDDSANLKPAGDLAQIPGIPVLLPTLYGVAVKKGNRALVERLSTALRQMATGGAQSDLARFEQQWFIANGAPPNADLAALLLNPDSTKVSLNAERIATAG</sequence>
<name>A0A2P6U464_CHLSO</name>
<reference evidence="3 4" key="1">
    <citation type="journal article" date="2018" name="Plant J.">
        <title>Genome sequences of Chlorella sorokiniana UTEX 1602 and Micractinium conductrix SAG 241.80: implications to maltose excretion by a green alga.</title>
        <authorList>
            <person name="Arriola M.B."/>
            <person name="Velmurugan N."/>
            <person name="Zhang Y."/>
            <person name="Plunkett M.H."/>
            <person name="Hondzo H."/>
            <person name="Barney B.M."/>
        </authorList>
    </citation>
    <scope>NUCLEOTIDE SEQUENCE [LARGE SCALE GENOMIC DNA]</scope>
    <source>
        <strain evidence="4">UTEX 1602</strain>
    </source>
</reference>
<dbReference type="SUPFAM" id="SSF53850">
    <property type="entry name" value="Periplasmic binding protein-like II"/>
    <property type="match status" value="1"/>
</dbReference>
<dbReference type="SMART" id="SM00062">
    <property type="entry name" value="PBPb"/>
    <property type="match status" value="1"/>
</dbReference>
<dbReference type="PANTHER" id="PTHR35936">
    <property type="entry name" value="MEMBRANE-BOUND LYTIC MUREIN TRANSGLYCOSYLASE F"/>
    <property type="match status" value="1"/>
</dbReference>
<evidence type="ECO:0000256" key="1">
    <source>
        <dbReference type="ARBA" id="ARBA00022729"/>
    </source>
</evidence>
<protein>
    <submittedName>
        <fullName evidence="3">ABC transporter substrate-binding</fullName>
    </submittedName>
</protein>
<evidence type="ECO:0000313" key="4">
    <source>
        <dbReference type="Proteomes" id="UP000239899"/>
    </source>
</evidence>
<feature type="domain" description="Solute-binding protein family 3/N-terminal" evidence="2">
    <location>
        <begin position="2"/>
        <end position="180"/>
    </location>
</feature>
<keyword evidence="4" id="KW-1185">Reference proteome</keyword>
<dbReference type="Pfam" id="PF00497">
    <property type="entry name" value="SBP_bac_3"/>
    <property type="match status" value="1"/>
</dbReference>
<proteinExistence type="predicted"/>
<evidence type="ECO:0000259" key="2">
    <source>
        <dbReference type="SMART" id="SM00062"/>
    </source>
</evidence>
<dbReference type="InterPro" id="IPR001638">
    <property type="entry name" value="Solute-binding_3/MltF_N"/>
</dbReference>
<keyword evidence="1" id="KW-0732">Signal</keyword>
<gene>
    <name evidence="3" type="ORF">C2E21_0631</name>
</gene>
<dbReference type="EMBL" id="LHPG02000001">
    <property type="protein sequence ID" value="PRW61110.1"/>
    <property type="molecule type" value="Genomic_DNA"/>
</dbReference>
<dbReference type="Gene3D" id="3.40.190.10">
    <property type="entry name" value="Periplasmic binding protein-like II"/>
    <property type="match status" value="2"/>
</dbReference>
<organism evidence="3 4">
    <name type="scientific">Chlorella sorokiniana</name>
    <name type="common">Freshwater green alga</name>
    <dbReference type="NCBI Taxonomy" id="3076"/>
    <lineage>
        <taxon>Eukaryota</taxon>
        <taxon>Viridiplantae</taxon>
        <taxon>Chlorophyta</taxon>
        <taxon>core chlorophytes</taxon>
        <taxon>Trebouxiophyceae</taxon>
        <taxon>Chlorellales</taxon>
        <taxon>Chlorellaceae</taxon>
        <taxon>Chlorella clade</taxon>
        <taxon>Chlorella</taxon>
    </lineage>
</organism>
<dbReference type="PANTHER" id="PTHR35936:SF17">
    <property type="entry name" value="ARGININE-BINDING EXTRACELLULAR PROTEIN ARTP"/>
    <property type="match status" value="1"/>
</dbReference>
<comment type="caution">
    <text evidence="3">The sequence shown here is derived from an EMBL/GenBank/DDBJ whole genome shotgun (WGS) entry which is preliminary data.</text>
</comment>
<evidence type="ECO:0000313" key="3">
    <source>
        <dbReference type="EMBL" id="PRW61110.1"/>
    </source>
</evidence>
<accession>A0A2P6U464</accession>
<dbReference type="Proteomes" id="UP000239899">
    <property type="component" value="Unassembled WGS sequence"/>
</dbReference>
<dbReference type="OrthoDB" id="510831at2759"/>